<dbReference type="EMBL" id="GISG01211317">
    <property type="protein sequence ID" value="MBA4661247.1"/>
    <property type="molecule type" value="Transcribed_RNA"/>
</dbReference>
<dbReference type="PROSITE" id="PS51257">
    <property type="entry name" value="PROKAR_LIPOPROTEIN"/>
    <property type="match status" value="1"/>
</dbReference>
<sequence length="148" mass="16576">MKPELLLEDLMTGSSDLQRKALLSLWVVLLSMACVDQFDLGGIKAHLVHLDLLVYGVQSVNPWSDLYSFLIHVTPVLSLVQRLVHLDLSGQQYNAIHFGHTPSGLRKDFQTALVWLLHWALLLALMSNRMGCSFAAPFSSDKQQALFC</sequence>
<evidence type="ECO:0000313" key="1">
    <source>
        <dbReference type="EMBL" id="MBA4661247.1"/>
    </source>
</evidence>
<accession>A0A7C9E999</accession>
<protein>
    <submittedName>
        <fullName evidence="1">Uncharacterized protein</fullName>
    </submittedName>
</protein>
<proteinExistence type="predicted"/>
<reference evidence="1" key="2">
    <citation type="submission" date="2020-07" db="EMBL/GenBank/DDBJ databases">
        <authorList>
            <person name="Vera ALvarez R."/>
            <person name="Arias-Moreno D.M."/>
            <person name="Jimenez-Jacinto V."/>
            <person name="Jimenez-Bremont J.F."/>
            <person name="Swaminathan K."/>
            <person name="Moose S.P."/>
            <person name="Guerrero-Gonzalez M.L."/>
            <person name="Marino-Ramirez L."/>
            <person name="Landsman D."/>
            <person name="Rodriguez-Kessler M."/>
            <person name="Delgado-Sanchez P."/>
        </authorList>
    </citation>
    <scope>NUCLEOTIDE SEQUENCE</scope>
    <source>
        <tissue evidence="1">Cladode</tissue>
    </source>
</reference>
<organism evidence="1">
    <name type="scientific">Opuntia streptacantha</name>
    <name type="common">Prickly pear cactus</name>
    <name type="synonym">Opuntia cardona</name>
    <dbReference type="NCBI Taxonomy" id="393608"/>
    <lineage>
        <taxon>Eukaryota</taxon>
        <taxon>Viridiplantae</taxon>
        <taxon>Streptophyta</taxon>
        <taxon>Embryophyta</taxon>
        <taxon>Tracheophyta</taxon>
        <taxon>Spermatophyta</taxon>
        <taxon>Magnoliopsida</taxon>
        <taxon>eudicotyledons</taxon>
        <taxon>Gunneridae</taxon>
        <taxon>Pentapetalae</taxon>
        <taxon>Caryophyllales</taxon>
        <taxon>Cactineae</taxon>
        <taxon>Cactaceae</taxon>
        <taxon>Opuntioideae</taxon>
        <taxon>Opuntia</taxon>
    </lineage>
</organism>
<dbReference type="AlphaFoldDB" id="A0A7C9E999"/>
<name>A0A7C9E999_OPUST</name>
<reference evidence="1" key="1">
    <citation type="journal article" date="2013" name="J. Plant Res.">
        <title>Effect of fungi and light on seed germination of three Opuntia species from semiarid lands of central Mexico.</title>
        <authorList>
            <person name="Delgado-Sanchez P."/>
            <person name="Jimenez-Bremont J.F."/>
            <person name="Guerrero-Gonzalez Mde L."/>
            <person name="Flores J."/>
        </authorList>
    </citation>
    <scope>NUCLEOTIDE SEQUENCE</scope>
    <source>
        <tissue evidence="1">Cladode</tissue>
    </source>
</reference>